<evidence type="ECO:0000313" key="1">
    <source>
        <dbReference type="EMBL" id="TQV92466.1"/>
    </source>
</evidence>
<gene>
    <name evidence="1" type="ORF">IF1G_08984</name>
</gene>
<keyword evidence="2" id="KW-1185">Reference proteome</keyword>
<name>A0A545USN8_9HYPO</name>
<accession>A0A545USN8</accession>
<protein>
    <submittedName>
        <fullName evidence="1">Uncharacterized protein</fullName>
    </submittedName>
</protein>
<reference evidence="1 2" key="1">
    <citation type="journal article" date="2019" name="Appl. Microbiol. Biotechnol.">
        <title>Genome sequence of Isaria javanica and comparative genome analysis insights into family S53 peptidase evolution in fungal entomopathogens.</title>
        <authorList>
            <person name="Lin R."/>
            <person name="Zhang X."/>
            <person name="Xin B."/>
            <person name="Zou M."/>
            <person name="Gao Y."/>
            <person name="Qin F."/>
            <person name="Hu Q."/>
            <person name="Xie B."/>
            <person name="Cheng X."/>
        </authorList>
    </citation>
    <scope>NUCLEOTIDE SEQUENCE [LARGE SCALE GENOMIC DNA]</scope>
    <source>
        <strain evidence="1 2">IJ1G</strain>
    </source>
</reference>
<sequence>MNQCWSCGSPPSAVPLILVKPFRIRLLVLSVSSTPTNQRGTATPTSRQMPLI</sequence>
<proteinExistence type="predicted"/>
<evidence type="ECO:0000313" key="2">
    <source>
        <dbReference type="Proteomes" id="UP000315783"/>
    </source>
</evidence>
<comment type="caution">
    <text evidence="1">The sequence shown here is derived from an EMBL/GenBank/DDBJ whole genome shotgun (WGS) entry which is preliminary data.</text>
</comment>
<organism evidence="1 2">
    <name type="scientific">Cordyceps javanica</name>
    <dbReference type="NCBI Taxonomy" id="43265"/>
    <lineage>
        <taxon>Eukaryota</taxon>
        <taxon>Fungi</taxon>
        <taxon>Dikarya</taxon>
        <taxon>Ascomycota</taxon>
        <taxon>Pezizomycotina</taxon>
        <taxon>Sordariomycetes</taxon>
        <taxon>Hypocreomycetidae</taxon>
        <taxon>Hypocreales</taxon>
        <taxon>Cordycipitaceae</taxon>
        <taxon>Cordyceps</taxon>
    </lineage>
</organism>
<dbReference type="AlphaFoldDB" id="A0A545USN8"/>
<dbReference type="Proteomes" id="UP000315783">
    <property type="component" value="Unassembled WGS sequence"/>
</dbReference>
<dbReference type="EMBL" id="SPUK01000015">
    <property type="protein sequence ID" value="TQV92466.1"/>
    <property type="molecule type" value="Genomic_DNA"/>
</dbReference>